<accession>A0ABU6WHD0</accession>
<protein>
    <submittedName>
        <fullName evidence="2">Uncharacterized protein</fullName>
    </submittedName>
</protein>
<evidence type="ECO:0000313" key="3">
    <source>
        <dbReference type="Proteomes" id="UP001341840"/>
    </source>
</evidence>
<dbReference type="EMBL" id="JASCZI010181557">
    <property type="protein sequence ID" value="MED6184525.1"/>
    <property type="molecule type" value="Genomic_DNA"/>
</dbReference>
<gene>
    <name evidence="2" type="ORF">PIB30_048235</name>
</gene>
<dbReference type="Proteomes" id="UP001341840">
    <property type="component" value="Unassembled WGS sequence"/>
</dbReference>
<feature type="region of interest" description="Disordered" evidence="1">
    <location>
        <begin position="47"/>
        <end position="74"/>
    </location>
</feature>
<evidence type="ECO:0000256" key="1">
    <source>
        <dbReference type="SAM" id="MobiDB-lite"/>
    </source>
</evidence>
<name>A0ABU6WHD0_9FABA</name>
<keyword evidence="3" id="KW-1185">Reference proteome</keyword>
<comment type="caution">
    <text evidence="2">The sequence shown here is derived from an EMBL/GenBank/DDBJ whole genome shotgun (WGS) entry which is preliminary data.</text>
</comment>
<evidence type="ECO:0000313" key="2">
    <source>
        <dbReference type="EMBL" id="MED6184525.1"/>
    </source>
</evidence>
<proteinExistence type="predicted"/>
<organism evidence="2 3">
    <name type="scientific">Stylosanthes scabra</name>
    <dbReference type="NCBI Taxonomy" id="79078"/>
    <lineage>
        <taxon>Eukaryota</taxon>
        <taxon>Viridiplantae</taxon>
        <taxon>Streptophyta</taxon>
        <taxon>Embryophyta</taxon>
        <taxon>Tracheophyta</taxon>
        <taxon>Spermatophyta</taxon>
        <taxon>Magnoliopsida</taxon>
        <taxon>eudicotyledons</taxon>
        <taxon>Gunneridae</taxon>
        <taxon>Pentapetalae</taxon>
        <taxon>rosids</taxon>
        <taxon>fabids</taxon>
        <taxon>Fabales</taxon>
        <taxon>Fabaceae</taxon>
        <taxon>Papilionoideae</taxon>
        <taxon>50 kb inversion clade</taxon>
        <taxon>dalbergioids sensu lato</taxon>
        <taxon>Dalbergieae</taxon>
        <taxon>Pterocarpus clade</taxon>
        <taxon>Stylosanthes</taxon>
    </lineage>
</organism>
<sequence length="236" mass="26958">MLRRSESFKVIVHEGSVIDTWLARSLVRLSKCRQIRGELVFTTTLTSSTDGNYRRPPRCGPYRRPSRRKPPSSPNVRLSLFPHSLSLSLSSISPSSDLRSEFRHHHCTRGTELAEAASGAACGWGSSEFVRFRRCSYLSRHFGWFGLGGYNASNDDPGKNIWDHNVLRYESMVADAFPQFDPIEEDDEREEHHDPNPDAIRFYQLLESVRKPLWEGSVFSQVSIVTRMLAIKSENN</sequence>
<reference evidence="2 3" key="1">
    <citation type="journal article" date="2023" name="Plants (Basel)">
        <title>Bridging the Gap: Combining Genomics and Transcriptomics Approaches to Understand Stylosanthes scabra, an Orphan Legume from the Brazilian Caatinga.</title>
        <authorList>
            <person name="Ferreira-Neto J.R.C."/>
            <person name="da Silva M.D."/>
            <person name="Binneck E."/>
            <person name="de Melo N.F."/>
            <person name="da Silva R.H."/>
            <person name="de Melo A.L.T.M."/>
            <person name="Pandolfi V."/>
            <person name="Bustamante F.O."/>
            <person name="Brasileiro-Vidal A.C."/>
            <person name="Benko-Iseppon A.M."/>
        </authorList>
    </citation>
    <scope>NUCLEOTIDE SEQUENCE [LARGE SCALE GENOMIC DNA]</scope>
    <source>
        <tissue evidence="2">Leaves</tissue>
    </source>
</reference>